<sequence>MAGSFRQHHPAFDNMLLADDRIYKNRRPTIEQNKEQQHLKKLKKKRRKGQ</sequence>
<feature type="compositionally biased region" description="Basic residues" evidence="1">
    <location>
        <begin position="39"/>
        <end position="50"/>
    </location>
</feature>
<dbReference type="AlphaFoldDB" id="A0AAV3FV36"/>
<gene>
    <name evidence="2" type="ORF">SCAZ3_11205</name>
</gene>
<protein>
    <submittedName>
        <fullName evidence="2">Uncharacterized protein</fullName>
    </submittedName>
</protein>
<evidence type="ECO:0000313" key="2">
    <source>
        <dbReference type="EMBL" id="EIQ82926.1"/>
    </source>
</evidence>
<feature type="compositionally biased region" description="Basic and acidic residues" evidence="1">
    <location>
        <begin position="27"/>
        <end position="38"/>
    </location>
</feature>
<proteinExistence type="predicted"/>
<dbReference type="RefSeq" id="WP_003045767.1">
    <property type="nucleotide sequence ID" value="NZ_AIDX01000001.2"/>
</dbReference>
<dbReference type="GeneID" id="49629859"/>
<evidence type="ECO:0000256" key="1">
    <source>
        <dbReference type="SAM" id="MobiDB-lite"/>
    </source>
</evidence>
<comment type="caution">
    <text evidence="2">The sequence shown here is derived from an EMBL/GenBank/DDBJ whole genome shotgun (WGS) entry which is preliminary data.</text>
</comment>
<accession>A0AAV3FV36</accession>
<name>A0AAV3FV36_STRCB</name>
<reference evidence="2 3" key="1">
    <citation type="journal article" date="2012" name="PLoS ONE">
        <title>Gene Repertoire Evolution of Streptococcus pyogenes Inferred from Phylogenomic Analysis with Streptococcus canis and Streptococcus dysgalactiae.</title>
        <authorList>
            <person name="Lefebure T."/>
            <person name="Richards V.P."/>
            <person name="Lang P."/>
            <person name="Pavinski-Bitar P."/>
            <person name="Stanhope M.J."/>
        </authorList>
    </citation>
    <scope>NUCLEOTIDE SEQUENCE [LARGE SCALE GENOMIC DNA]</scope>
    <source>
        <strain evidence="2 3">FSL Z3-227</strain>
    </source>
</reference>
<feature type="region of interest" description="Disordered" evidence="1">
    <location>
        <begin position="27"/>
        <end position="50"/>
    </location>
</feature>
<dbReference type="Proteomes" id="UP000004423">
    <property type="component" value="Unassembled WGS sequence"/>
</dbReference>
<organism evidence="2 3">
    <name type="scientific">Streptococcus canis FSL Z3-227</name>
    <dbReference type="NCBI Taxonomy" id="482234"/>
    <lineage>
        <taxon>Bacteria</taxon>
        <taxon>Bacillati</taxon>
        <taxon>Bacillota</taxon>
        <taxon>Bacilli</taxon>
        <taxon>Lactobacillales</taxon>
        <taxon>Streptococcaceae</taxon>
        <taxon>Streptococcus</taxon>
    </lineage>
</organism>
<evidence type="ECO:0000313" key="3">
    <source>
        <dbReference type="Proteomes" id="UP000004423"/>
    </source>
</evidence>
<dbReference type="EMBL" id="AIDX01000001">
    <property type="protein sequence ID" value="EIQ82926.1"/>
    <property type="molecule type" value="Genomic_DNA"/>
</dbReference>